<dbReference type="GO" id="GO:0005737">
    <property type="term" value="C:cytoplasm"/>
    <property type="evidence" value="ECO:0007669"/>
    <property type="project" value="TreeGrafter"/>
</dbReference>
<dbReference type="Pfam" id="PF00899">
    <property type="entry name" value="ThiF"/>
    <property type="match status" value="1"/>
</dbReference>
<accession>A0A0L7KYW8</accession>
<dbReference type="PANTHER" id="PTHR10953:SF5">
    <property type="entry name" value="SUMO-ACTIVATING ENZYME SUBUNIT 2"/>
    <property type="match status" value="1"/>
</dbReference>
<comment type="caution">
    <text evidence="8">The sequence shown here is derived from an EMBL/GenBank/DDBJ whole genome shotgun (WGS) entry which is preliminary data.</text>
</comment>
<evidence type="ECO:0000259" key="7">
    <source>
        <dbReference type="Pfam" id="PF00899"/>
    </source>
</evidence>
<dbReference type="GO" id="GO:0005524">
    <property type="term" value="F:ATP binding"/>
    <property type="evidence" value="ECO:0007669"/>
    <property type="project" value="UniProtKB-KW"/>
</dbReference>
<dbReference type="EMBL" id="JTDY01004357">
    <property type="protein sequence ID" value="KOB68251.1"/>
    <property type="molecule type" value="Genomic_DNA"/>
</dbReference>
<dbReference type="InterPro" id="IPR023318">
    <property type="entry name" value="Ub_act_enz_dom_a_sf"/>
</dbReference>
<dbReference type="Gene3D" id="3.40.50.720">
    <property type="entry name" value="NAD(P)-binding Rossmann-like Domain"/>
    <property type="match status" value="1"/>
</dbReference>
<keyword evidence="9" id="KW-1185">Reference proteome</keyword>
<evidence type="ECO:0000313" key="8">
    <source>
        <dbReference type="EMBL" id="KOB68251.1"/>
    </source>
</evidence>
<evidence type="ECO:0000256" key="4">
    <source>
        <dbReference type="ARBA" id="ARBA00043952"/>
    </source>
</evidence>
<dbReference type="AlphaFoldDB" id="A0A0L7KYW8"/>
<proteinExistence type="predicted"/>
<protein>
    <submittedName>
        <fullName evidence="8">SUMO-activating enzyme subunit 2</fullName>
    </submittedName>
</protein>
<comment type="pathway">
    <text evidence="4">Protein modification.</text>
</comment>
<evidence type="ECO:0000256" key="3">
    <source>
        <dbReference type="ARBA" id="ARBA00022840"/>
    </source>
</evidence>
<dbReference type="GO" id="GO:0031510">
    <property type="term" value="C:SUMO activating enzyme complex"/>
    <property type="evidence" value="ECO:0007669"/>
    <property type="project" value="TreeGrafter"/>
</dbReference>
<dbReference type="InterPro" id="IPR035985">
    <property type="entry name" value="Ubiquitin-activating_enz"/>
</dbReference>
<evidence type="ECO:0000256" key="5">
    <source>
        <dbReference type="PROSITE-ProRule" id="PRU10132"/>
    </source>
</evidence>
<evidence type="ECO:0000313" key="9">
    <source>
        <dbReference type="Proteomes" id="UP000037510"/>
    </source>
</evidence>
<dbReference type="FunFam" id="3.50.50.80:FF:000002">
    <property type="entry name" value="SUMO-activating enzyme subunit 2"/>
    <property type="match status" value="1"/>
</dbReference>
<dbReference type="SUPFAM" id="SSF69572">
    <property type="entry name" value="Activating enzymes of the ubiquitin-like proteins"/>
    <property type="match status" value="1"/>
</dbReference>
<dbReference type="GO" id="GO:0019948">
    <property type="term" value="F:SUMO activating enzyme activity"/>
    <property type="evidence" value="ECO:0007669"/>
    <property type="project" value="TreeGrafter"/>
</dbReference>
<keyword evidence="2" id="KW-0833">Ubl conjugation pathway</keyword>
<sequence>MVARVAGVFDEKLTEAIANSKILVVGAGGIGCEVLKNLVLTGFPTIEIIDLDTIDVSNLNRQFLFHKEHVGKSKAQVAKDSALSFNPNVEVIKKGLSQCYECQPKAPQKTFPGCTIRNTPSEPIHCIVWAKHLFNQLFGEEDPDQDVSPDTADPEAAGQAGAEALTTEGTTAVKLFSKLFGDDIRYLLSMENLWRVRRPPTPL</sequence>
<dbReference type="InterPro" id="IPR045886">
    <property type="entry name" value="ThiF/MoeB/HesA"/>
</dbReference>
<evidence type="ECO:0000256" key="6">
    <source>
        <dbReference type="SAM" id="MobiDB-lite"/>
    </source>
</evidence>
<dbReference type="PROSITE" id="PS00865">
    <property type="entry name" value="UBIQUITIN_ACTIVAT_2"/>
    <property type="match status" value="1"/>
</dbReference>
<dbReference type="Proteomes" id="UP000037510">
    <property type="component" value="Unassembled WGS sequence"/>
</dbReference>
<organism evidence="8 9">
    <name type="scientific">Operophtera brumata</name>
    <name type="common">Winter moth</name>
    <name type="synonym">Phalaena brumata</name>
    <dbReference type="NCBI Taxonomy" id="104452"/>
    <lineage>
        <taxon>Eukaryota</taxon>
        <taxon>Metazoa</taxon>
        <taxon>Ecdysozoa</taxon>
        <taxon>Arthropoda</taxon>
        <taxon>Hexapoda</taxon>
        <taxon>Insecta</taxon>
        <taxon>Pterygota</taxon>
        <taxon>Neoptera</taxon>
        <taxon>Endopterygota</taxon>
        <taxon>Lepidoptera</taxon>
        <taxon>Glossata</taxon>
        <taxon>Ditrysia</taxon>
        <taxon>Geometroidea</taxon>
        <taxon>Geometridae</taxon>
        <taxon>Larentiinae</taxon>
        <taxon>Operophtera</taxon>
    </lineage>
</organism>
<feature type="region of interest" description="Disordered" evidence="6">
    <location>
        <begin position="140"/>
        <end position="164"/>
    </location>
</feature>
<dbReference type="InterPro" id="IPR000594">
    <property type="entry name" value="ThiF_NAD_FAD-bd"/>
</dbReference>
<dbReference type="PANTHER" id="PTHR10953">
    <property type="entry name" value="UBIQUITIN-ACTIVATING ENZYME E1"/>
    <property type="match status" value="1"/>
</dbReference>
<feature type="non-terminal residue" evidence="8">
    <location>
        <position position="203"/>
    </location>
</feature>
<dbReference type="GO" id="GO:0016925">
    <property type="term" value="P:protein sumoylation"/>
    <property type="evidence" value="ECO:0007669"/>
    <property type="project" value="TreeGrafter"/>
</dbReference>
<name>A0A0L7KYW8_OPEBR</name>
<keyword evidence="3" id="KW-0067">ATP-binding</keyword>
<feature type="active site" description="Glycyl thioester intermediate" evidence="5">
    <location>
        <position position="114"/>
    </location>
</feature>
<reference evidence="8 9" key="1">
    <citation type="journal article" date="2015" name="Genome Biol. Evol.">
        <title>The genome of winter moth (Operophtera brumata) provides a genomic perspective on sexual dimorphism and phenology.</title>
        <authorList>
            <person name="Derks M.F."/>
            <person name="Smit S."/>
            <person name="Salis L."/>
            <person name="Schijlen E."/>
            <person name="Bossers A."/>
            <person name="Mateman C."/>
            <person name="Pijl A.S."/>
            <person name="de Ridder D."/>
            <person name="Groenen M.A."/>
            <person name="Visser M.E."/>
            <person name="Megens H.J."/>
        </authorList>
    </citation>
    <scope>NUCLEOTIDE SEQUENCE [LARGE SCALE GENOMIC DNA]</scope>
    <source>
        <strain evidence="8">WM2013NL</strain>
        <tissue evidence="8">Head and thorax</tissue>
    </source>
</reference>
<dbReference type="InterPro" id="IPR033127">
    <property type="entry name" value="UBQ-activ_enz_E1_Cys_AS"/>
</dbReference>
<feature type="domain" description="THIF-type NAD/FAD binding fold" evidence="7">
    <location>
        <begin position="8"/>
        <end position="91"/>
    </location>
</feature>
<dbReference type="Gene3D" id="1.10.10.520">
    <property type="entry name" value="Ubiquitin activating enzymes (Uba3). Chain: B, domain 2"/>
    <property type="match status" value="1"/>
</dbReference>
<evidence type="ECO:0000256" key="1">
    <source>
        <dbReference type="ARBA" id="ARBA00022741"/>
    </source>
</evidence>
<dbReference type="STRING" id="104452.A0A0L7KYW8"/>
<gene>
    <name evidence="8" type="ORF">OBRU01_16361</name>
</gene>
<dbReference type="PROSITE" id="PS51257">
    <property type="entry name" value="PROKAR_LIPOPROTEIN"/>
    <property type="match status" value="1"/>
</dbReference>
<keyword evidence="1" id="KW-0547">Nucleotide-binding</keyword>
<feature type="compositionally biased region" description="Low complexity" evidence="6">
    <location>
        <begin position="154"/>
        <end position="164"/>
    </location>
</feature>
<evidence type="ECO:0000256" key="2">
    <source>
        <dbReference type="ARBA" id="ARBA00022786"/>
    </source>
</evidence>